<comment type="caution">
    <text evidence="2">The sequence shown here is derived from an EMBL/GenBank/DDBJ whole genome shotgun (WGS) entry which is preliminary data.</text>
</comment>
<evidence type="ECO:0000256" key="1">
    <source>
        <dbReference type="SAM" id="MobiDB-lite"/>
    </source>
</evidence>
<protein>
    <submittedName>
        <fullName evidence="2">Uncharacterized protein</fullName>
    </submittedName>
</protein>
<evidence type="ECO:0000313" key="3">
    <source>
        <dbReference type="Proteomes" id="UP000700596"/>
    </source>
</evidence>
<feature type="region of interest" description="Disordered" evidence="1">
    <location>
        <begin position="133"/>
        <end position="175"/>
    </location>
</feature>
<feature type="compositionally biased region" description="Polar residues" evidence="1">
    <location>
        <begin position="133"/>
        <end position="145"/>
    </location>
</feature>
<gene>
    <name evidence="2" type="ORF">B0J11DRAFT_603432</name>
</gene>
<proteinExistence type="predicted"/>
<dbReference type="AlphaFoldDB" id="A0A9P9IR70"/>
<name>A0A9P9IR70_9PLEO</name>
<reference evidence="2" key="1">
    <citation type="journal article" date="2021" name="Nat. Commun.">
        <title>Genetic determinants of endophytism in the Arabidopsis root mycobiome.</title>
        <authorList>
            <person name="Mesny F."/>
            <person name="Miyauchi S."/>
            <person name="Thiergart T."/>
            <person name="Pickel B."/>
            <person name="Atanasova L."/>
            <person name="Karlsson M."/>
            <person name="Huettel B."/>
            <person name="Barry K.W."/>
            <person name="Haridas S."/>
            <person name="Chen C."/>
            <person name="Bauer D."/>
            <person name="Andreopoulos W."/>
            <person name="Pangilinan J."/>
            <person name="LaButti K."/>
            <person name="Riley R."/>
            <person name="Lipzen A."/>
            <person name="Clum A."/>
            <person name="Drula E."/>
            <person name="Henrissat B."/>
            <person name="Kohler A."/>
            <person name="Grigoriev I.V."/>
            <person name="Martin F.M."/>
            <person name="Hacquard S."/>
        </authorList>
    </citation>
    <scope>NUCLEOTIDE SEQUENCE</scope>
    <source>
        <strain evidence="2">MPI-CAGE-CH-0243</strain>
    </source>
</reference>
<accession>A0A9P9IR70</accession>
<dbReference type="Proteomes" id="UP000700596">
    <property type="component" value="Unassembled WGS sequence"/>
</dbReference>
<feature type="compositionally biased region" description="Low complexity" evidence="1">
    <location>
        <begin position="146"/>
        <end position="160"/>
    </location>
</feature>
<keyword evidence="3" id="KW-1185">Reference proteome</keyword>
<dbReference type="EMBL" id="JAGMWT010000005">
    <property type="protein sequence ID" value="KAH7128240.1"/>
    <property type="molecule type" value="Genomic_DNA"/>
</dbReference>
<organism evidence="2 3">
    <name type="scientific">Dendryphion nanum</name>
    <dbReference type="NCBI Taxonomy" id="256645"/>
    <lineage>
        <taxon>Eukaryota</taxon>
        <taxon>Fungi</taxon>
        <taxon>Dikarya</taxon>
        <taxon>Ascomycota</taxon>
        <taxon>Pezizomycotina</taxon>
        <taxon>Dothideomycetes</taxon>
        <taxon>Pleosporomycetidae</taxon>
        <taxon>Pleosporales</taxon>
        <taxon>Torulaceae</taxon>
        <taxon>Dendryphion</taxon>
    </lineage>
</organism>
<dbReference type="OrthoDB" id="3680973at2759"/>
<sequence>MAGLSSTTMMAYKFVLIKEFCVSGNSKLVPVSKVRSYKELERLSYGAFRKDKACEAVHFHLDEKSCKGEIDEFMWDEGVYLDDGEIRVYAHFVEKSVNDNKAPFTQDIVQSSSLATHHREAVVISLTESEPTQVLFTPRPSTSTNSSALKRPSSSSSTTKLSHKRAKLDHLPLGEDDDDYINDESRLTMSNDLNSQIDKEHSANGGKLKRVYCRKMPLYRPSIGHPPLHKEATLSNWEFDFYHFLTKGAPEGYPTYRDDWFKLSHSTKREFAHAACIETVYGMTLPNRCSACVEKGPDAQCRVYHPAIFDDKSFVDSNRGTLSLRCSRCLPGAKYACDALMVDGESNGCEN</sequence>
<evidence type="ECO:0000313" key="2">
    <source>
        <dbReference type="EMBL" id="KAH7128240.1"/>
    </source>
</evidence>